<feature type="transmembrane region" description="Helical" evidence="1">
    <location>
        <begin position="77"/>
        <end position="108"/>
    </location>
</feature>
<accession>A0A8T3VGR4</accession>
<sequence>MNYFILGLLFFMSGFFMKISDDAYDEKKDLIMATIFGVLCALASGAAAVIDSGAAYIFIGILVGNLIALKIDGIHHWITLIIFILISLIFGLPDLSLAIVLVCILAALSDEVGHELIANYTENMFLILFFEYRFVMKIVIFLLALFGFISFWTFIFFILFELSYVMAGWFFEKIVIKENY</sequence>
<gene>
    <name evidence="2" type="ORF">E7Z74_03300</name>
</gene>
<organism evidence="2 3">
    <name type="scientific">Methanobrevibacter millerae</name>
    <dbReference type="NCBI Taxonomy" id="230361"/>
    <lineage>
        <taxon>Archaea</taxon>
        <taxon>Methanobacteriati</taxon>
        <taxon>Methanobacteriota</taxon>
        <taxon>Methanomada group</taxon>
        <taxon>Methanobacteria</taxon>
        <taxon>Methanobacteriales</taxon>
        <taxon>Methanobacteriaceae</taxon>
        <taxon>Methanobrevibacter</taxon>
    </lineage>
</organism>
<evidence type="ECO:0000256" key="1">
    <source>
        <dbReference type="SAM" id="Phobius"/>
    </source>
</evidence>
<name>A0A8T3VGR4_9EURY</name>
<dbReference type="AlphaFoldDB" id="A0A8T3VGR4"/>
<feature type="transmembrane region" description="Helical" evidence="1">
    <location>
        <begin position="30"/>
        <end position="49"/>
    </location>
</feature>
<evidence type="ECO:0000313" key="3">
    <source>
        <dbReference type="Proteomes" id="UP000713479"/>
    </source>
</evidence>
<reference evidence="2" key="1">
    <citation type="submission" date="2019-04" db="EMBL/GenBank/DDBJ databases">
        <title>Evolution of Biomass-Degrading Anaerobic Consortia Revealed by Metagenomics.</title>
        <authorList>
            <person name="Peng X."/>
        </authorList>
    </citation>
    <scope>NUCLEOTIDE SEQUENCE</scope>
    <source>
        <strain evidence="2">SIG13</strain>
    </source>
</reference>
<keyword evidence="1" id="KW-0472">Membrane</keyword>
<dbReference type="EMBL" id="SUTF01000004">
    <property type="protein sequence ID" value="MBE6510282.1"/>
    <property type="molecule type" value="Genomic_DNA"/>
</dbReference>
<proteinExistence type="predicted"/>
<dbReference type="Proteomes" id="UP000713479">
    <property type="component" value="Unassembled WGS sequence"/>
</dbReference>
<evidence type="ECO:0000313" key="2">
    <source>
        <dbReference type="EMBL" id="MBE6510282.1"/>
    </source>
</evidence>
<protein>
    <submittedName>
        <fullName evidence="2">Uncharacterized protein</fullName>
    </submittedName>
</protein>
<feature type="transmembrane region" description="Helical" evidence="1">
    <location>
        <begin position="134"/>
        <end position="160"/>
    </location>
</feature>
<keyword evidence="1" id="KW-1133">Transmembrane helix</keyword>
<keyword evidence="1" id="KW-0812">Transmembrane</keyword>
<comment type="caution">
    <text evidence="2">The sequence shown here is derived from an EMBL/GenBank/DDBJ whole genome shotgun (WGS) entry which is preliminary data.</text>
</comment>